<reference evidence="4 5" key="1">
    <citation type="submission" date="2014-06" db="EMBL/GenBank/DDBJ databases">
        <title>Genomes of Alteromonas australica, a world apart.</title>
        <authorList>
            <person name="Gonzaga A."/>
            <person name="Lopez-Perez M."/>
            <person name="Rodriguez-Valera F."/>
        </authorList>
    </citation>
    <scope>NUCLEOTIDE SEQUENCE [LARGE SCALE GENOMIC DNA]</scope>
    <source>
        <strain evidence="4 5">H 17</strain>
    </source>
</reference>
<proteinExistence type="predicted"/>
<organism evidence="4 5">
    <name type="scientific">Alteromonas australica</name>
    <dbReference type="NCBI Taxonomy" id="589873"/>
    <lineage>
        <taxon>Bacteria</taxon>
        <taxon>Pseudomonadati</taxon>
        <taxon>Pseudomonadota</taxon>
        <taxon>Gammaproteobacteria</taxon>
        <taxon>Alteromonadales</taxon>
        <taxon>Alteromonadaceae</taxon>
        <taxon>Alteromonas/Salinimonas group</taxon>
        <taxon>Alteromonas</taxon>
    </lineage>
</organism>
<evidence type="ECO:0000256" key="1">
    <source>
        <dbReference type="ARBA" id="ARBA00022676"/>
    </source>
</evidence>
<feature type="domain" description="Glycosyltransferase 2-like" evidence="3">
    <location>
        <begin position="7"/>
        <end position="116"/>
    </location>
</feature>
<dbReference type="KEGG" id="aal:EP13_08115"/>
<dbReference type="Gene3D" id="3.90.550.10">
    <property type="entry name" value="Spore Coat Polysaccharide Biosynthesis Protein SpsA, Chain A"/>
    <property type="match status" value="1"/>
</dbReference>
<dbReference type="InterPro" id="IPR029044">
    <property type="entry name" value="Nucleotide-diphossugar_trans"/>
</dbReference>
<evidence type="ECO:0000313" key="4">
    <source>
        <dbReference type="EMBL" id="AIF98648.1"/>
    </source>
</evidence>
<dbReference type="Proteomes" id="UP000056090">
    <property type="component" value="Chromosome"/>
</dbReference>
<keyword evidence="2" id="KW-0808">Transferase</keyword>
<gene>
    <name evidence="4" type="ORF">EP13_08115</name>
</gene>
<dbReference type="InterPro" id="IPR001173">
    <property type="entry name" value="Glyco_trans_2-like"/>
</dbReference>
<evidence type="ECO:0000256" key="2">
    <source>
        <dbReference type="ARBA" id="ARBA00022679"/>
    </source>
</evidence>
<dbReference type="PROSITE" id="PS51257">
    <property type="entry name" value="PROKAR_LIPOPROTEIN"/>
    <property type="match status" value="1"/>
</dbReference>
<protein>
    <recommendedName>
        <fullName evidence="3">Glycosyltransferase 2-like domain-containing protein</fullName>
    </recommendedName>
</protein>
<dbReference type="GeneID" id="78254877"/>
<dbReference type="GO" id="GO:0016758">
    <property type="term" value="F:hexosyltransferase activity"/>
    <property type="evidence" value="ECO:0007669"/>
    <property type="project" value="UniProtKB-ARBA"/>
</dbReference>
<dbReference type="AlphaFoldDB" id="A0A075NYP4"/>
<dbReference type="RefSeq" id="WP_044056819.1">
    <property type="nucleotide sequence ID" value="NZ_CBCSKJ010000001.1"/>
</dbReference>
<dbReference type="CDD" id="cd00761">
    <property type="entry name" value="Glyco_tranf_GTA_type"/>
    <property type="match status" value="1"/>
</dbReference>
<keyword evidence="5" id="KW-1185">Reference proteome</keyword>
<sequence length="325" mass="37090">MNSIKYSIIIPVFNNQTGISQIVNTFVSMGCLGTVVELLIIDDGSVKPITVEAIEGVNLIRQMNIGVSGARNNGIKAAKGEYIAFLDSDDFYDSDVIGMWESATRESQNAELLIFDSRIIDRINNKTLYQTHKCAPGIYSGSNALKYYFNKEIFSHICSILCKREFLLGKGIFFNQKLALSEDVLFMVECINNAEWVHIDQRRYYNYLIHKGSVTNVVATEKVLNHFEAFDVIKNIPVSDNTTKYKNYFVATMYLNYLFKLMSNKCNSSRVIDETLARKTYLQVNLKSSFSIRYFATLVFKILSFFPSAILKPMLTKACKVRHEY</sequence>
<accession>A0A075NYP4</accession>
<evidence type="ECO:0000259" key="3">
    <source>
        <dbReference type="Pfam" id="PF00535"/>
    </source>
</evidence>
<name>A0A075NYP4_9ALTE</name>
<keyword evidence="1" id="KW-0328">Glycosyltransferase</keyword>
<dbReference type="eggNOG" id="COG0463">
    <property type="taxonomic scope" value="Bacteria"/>
</dbReference>
<dbReference type="EMBL" id="CP008849">
    <property type="protein sequence ID" value="AIF98648.1"/>
    <property type="molecule type" value="Genomic_DNA"/>
</dbReference>
<dbReference type="SUPFAM" id="SSF53448">
    <property type="entry name" value="Nucleotide-diphospho-sugar transferases"/>
    <property type="match status" value="1"/>
</dbReference>
<dbReference type="Pfam" id="PF00535">
    <property type="entry name" value="Glycos_transf_2"/>
    <property type="match status" value="1"/>
</dbReference>
<dbReference type="PANTHER" id="PTHR22916:SF51">
    <property type="entry name" value="GLYCOSYLTRANSFERASE EPSH-RELATED"/>
    <property type="match status" value="1"/>
</dbReference>
<dbReference type="PANTHER" id="PTHR22916">
    <property type="entry name" value="GLYCOSYLTRANSFERASE"/>
    <property type="match status" value="1"/>
</dbReference>
<evidence type="ECO:0000313" key="5">
    <source>
        <dbReference type="Proteomes" id="UP000056090"/>
    </source>
</evidence>